<dbReference type="Proteomes" id="UP000233618">
    <property type="component" value="Unassembled WGS sequence"/>
</dbReference>
<keyword evidence="2" id="KW-1185">Reference proteome</keyword>
<reference evidence="1 2" key="1">
    <citation type="journal article" date="2017" name="Front. Microbiol.">
        <title>Labilibaculum manganireducens gen. nov., sp. nov. and Labilibaculum filiforme sp. nov., Novel Bacteroidetes Isolated from Subsurface Sediments of the Baltic Sea.</title>
        <authorList>
            <person name="Vandieken V."/>
            <person name="Marshall I.P."/>
            <person name="Niemann H."/>
            <person name="Engelen B."/>
            <person name="Cypionka H."/>
        </authorList>
    </citation>
    <scope>NUCLEOTIDE SEQUENCE [LARGE SCALE GENOMIC DNA]</scope>
    <source>
        <strain evidence="1 2">59.10-2M</strain>
    </source>
</reference>
<evidence type="ECO:0000313" key="2">
    <source>
        <dbReference type="Proteomes" id="UP000233618"/>
    </source>
</evidence>
<dbReference type="CDD" id="cd02513">
    <property type="entry name" value="CMP-NeuAc_Synthase"/>
    <property type="match status" value="1"/>
</dbReference>
<organism evidence="1 2">
    <name type="scientific">Labilibaculum manganireducens</name>
    <dbReference type="NCBI Taxonomy" id="1940525"/>
    <lineage>
        <taxon>Bacteria</taxon>
        <taxon>Pseudomonadati</taxon>
        <taxon>Bacteroidota</taxon>
        <taxon>Bacteroidia</taxon>
        <taxon>Marinilabiliales</taxon>
        <taxon>Marinifilaceae</taxon>
        <taxon>Labilibaculum</taxon>
    </lineage>
</organism>
<evidence type="ECO:0000313" key="1">
    <source>
        <dbReference type="EMBL" id="PKQ68848.1"/>
    </source>
</evidence>
<dbReference type="InterPro" id="IPR050793">
    <property type="entry name" value="CMP-NeuNAc_synthase"/>
</dbReference>
<protein>
    <submittedName>
        <fullName evidence="1">CMP-N-acetlyneuraminic acid synthetase</fullName>
    </submittedName>
</protein>
<dbReference type="SUPFAM" id="SSF53448">
    <property type="entry name" value="Nucleotide-diphospho-sugar transferases"/>
    <property type="match status" value="1"/>
</dbReference>
<dbReference type="Gene3D" id="3.90.550.10">
    <property type="entry name" value="Spore Coat Polysaccharide Biosynthesis Protein SpsA, Chain A"/>
    <property type="match status" value="1"/>
</dbReference>
<dbReference type="PANTHER" id="PTHR21485:SF6">
    <property type="entry name" value="N-ACYLNEURAMINATE CYTIDYLYLTRANSFERASE-RELATED"/>
    <property type="match status" value="1"/>
</dbReference>
<dbReference type="AlphaFoldDB" id="A0A2N3IEZ9"/>
<proteinExistence type="predicted"/>
<dbReference type="PANTHER" id="PTHR21485">
    <property type="entry name" value="HAD SUPERFAMILY MEMBERS CMAS AND KDSC"/>
    <property type="match status" value="1"/>
</dbReference>
<comment type="caution">
    <text evidence="1">The sequence shown here is derived from an EMBL/GenBank/DDBJ whole genome shotgun (WGS) entry which is preliminary data.</text>
</comment>
<dbReference type="InterPro" id="IPR003329">
    <property type="entry name" value="Cytidylyl_trans"/>
</dbReference>
<dbReference type="InterPro" id="IPR029044">
    <property type="entry name" value="Nucleotide-diphossugar_trans"/>
</dbReference>
<dbReference type="GO" id="GO:0008781">
    <property type="term" value="F:N-acylneuraminate cytidylyltransferase activity"/>
    <property type="evidence" value="ECO:0007669"/>
    <property type="project" value="TreeGrafter"/>
</dbReference>
<gene>
    <name evidence="1" type="ORF">BZG01_03295</name>
</gene>
<accession>A0A2N3IEZ9</accession>
<dbReference type="Pfam" id="PF02348">
    <property type="entry name" value="CTP_transf_3"/>
    <property type="match status" value="1"/>
</dbReference>
<name>A0A2N3IEZ9_9BACT</name>
<dbReference type="EMBL" id="MVDE01000003">
    <property type="protein sequence ID" value="PKQ68848.1"/>
    <property type="molecule type" value="Genomic_DNA"/>
</dbReference>
<sequence length="231" mass="26204">MNKRILAIIPARGGSKRLPGKNIMNLAGKPLIAWTIEAAKQSKYITDIVVSTDDDEIAKISKEYGAEVPFVRPDYLSNDTATSVDVVKHSIDFYKQMGKEYSYIMLLQPTSPLRTVEDINGAVELLLEKKADSVISMCECKHSPLWTNILPEDNSINNFERDELKNVRSQDLPTYYQYNGAIYITQVDRLLEEKMFSFNTNSYAYLMSNERSIDIDTNIDKMIAEIILGEG</sequence>